<dbReference type="eggNOG" id="arCOG00319">
    <property type="taxonomic scope" value="Archaea"/>
</dbReference>
<evidence type="ECO:0000313" key="3">
    <source>
        <dbReference type="Proteomes" id="UP000010469"/>
    </source>
</evidence>
<dbReference type="KEGG" id="clg:Calag_1102"/>
<dbReference type="GO" id="GO:0003677">
    <property type="term" value="F:DNA binding"/>
    <property type="evidence" value="ECO:0007669"/>
    <property type="project" value="InterPro"/>
</dbReference>
<sequence>MSFLTELEDMEENEKVVMRKVQKLGTSSMIITIPRSWARKHRISVGSLVSVYEDGDRLIISPNNEGSVLKATFSTQHNNVCKHAGRIILCSYISGLDSIILYSNRPFRNDVMEKVSEVVEKLPYTESGLLSEYEFVINFKEKPVNVVDTLLIYGRSLSSLLSKLAAHLDGAKLIKSELESNYEEMKFYSYKLLRLASKGHGQSLNEEHINRLLAAAVGLLILTNDSLYKFAIDLLNLSDFLDNEEKERIKFLLQLLEVSIVASTSSINPPSIKKEEEAYWKLKAILELENDLKDIIANTSGTFGYLLSTLINIARIINNVEETLLCYSIFSKYSD</sequence>
<reference evidence="3" key="1">
    <citation type="submission" date="2012-03" db="EMBL/GenBank/DDBJ databases">
        <title>Complete genome of Caldisphaera lagunensis DSM 15908.</title>
        <authorList>
            <person name="Lucas S."/>
            <person name="Copeland A."/>
            <person name="Lapidus A."/>
            <person name="Glavina del Rio T."/>
            <person name="Dalin E."/>
            <person name="Tice H."/>
            <person name="Bruce D."/>
            <person name="Goodwin L."/>
            <person name="Pitluck S."/>
            <person name="Peters L."/>
            <person name="Mikhailova N."/>
            <person name="Teshima H."/>
            <person name="Kyrpides N."/>
            <person name="Mavromatis K."/>
            <person name="Ivanova N."/>
            <person name="Brettin T."/>
            <person name="Detter J.C."/>
            <person name="Han C."/>
            <person name="Larimer F."/>
            <person name="Land M."/>
            <person name="Hauser L."/>
            <person name="Markowitz V."/>
            <person name="Cheng J.-F."/>
            <person name="Hugenholtz P."/>
            <person name="Woyke T."/>
            <person name="Wu D."/>
            <person name="Spring S."/>
            <person name="Schroeder M."/>
            <person name="Brambilla E."/>
            <person name="Klenk H.-P."/>
            <person name="Eisen J.A."/>
        </authorList>
    </citation>
    <scope>NUCLEOTIDE SEQUENCE [LARGE SCALE GENOMIC DNA]</scope>
    <source>
        <strain evidence="3">DSM 15908 / JCM 11604 / IC-154</strain>
    </source>
</reference>
<dbReference type="InterPro" id="IPR037914">
    <property type="entry name" value="SpoVT-AbrB_sf"/>
</dbReference>
<dbReference type="EMBL" id="CP003378">
    <property type="protein sequence ID" value="AFZ70824.1"/>
    <property type="molecule type" value="Genomic_DNA"/>
</dbReference>
<proteinExistence type="predicted"/>
<accession>L0ABM4</accession>
<dbReference type="GeneID" id="14212362"/>
<dbReference type="Proteomes" id="UP000010469">
    <property type="component" value="Chromosome"/>
</dbReference>
<organism evidence="2 3">
    <name type="scientific">Caldisphaera lagunensis (strain DSM 15908 / JCM 11604 / ANMR 0165 / IC-154)</name>
    <dbReference type="NCBI Taxonomy" id="1056495"/>
    <lineage>
        <taxon>Archaea</taxon>
        <taxon>Thermoproteota</taxon>
        <taxon>Thermoprotei</taxon>
        <taxon>Acidilobales</taxon>
        <taxon>Caldisphaeraceae</taxon>
        <taxon>Caldisphaera</taxon>
    </lineage>
</organism>
<feature type="domain" description="SpoVT-AbrB" evidence="1">
    <location>
        <begin position="23"/>
        <end position="68"/>
    </location>
</feature>
<evidence type="ECO:0000313" key="2">
    <source>
        <dbReference type="EMBL" id="AFZ70824.1"/>
    </source>
</evidence>
<protein>
    <submittedName>
        <fullName evidence="2">SpoVT / AbrB-like protein</fullName>
    </submittedName>
</protein>
<name>L0ABM4_CALLD</name>
<gene>
    <name evidence="2" type="ordered locus">Calag_1102</name>
</gene>
<dbReference type="AlphaFoldDB" id="L0ABM4"/>
<dbReference type="InterPro" id="IPR007159">
    <property type="entry name" value="SpoVT-AbrB_dom"/>
</dbReference>
<keyword evidence="3" id="KW-1185">Reference proteome</keyword>
<dbReference type="RefSeq" id="WP_015232721.1">
    <property type="nucleotide sequence ID" value="NC_019791.1"/>
</dbReference>
<dbReference type="SUPFAM" id="SSF89447">
    <property type="entry name" value="AbrB/MazE/MraZ-like"/>
    <property type="match status" value="1"/>
</dbReference>
<dbReference type="HOGENOM" id="CLU_069302_1_0_2"/>
<dbReference type="InParanoid" id="L0ABM4"/>
<evidence type="ECO:0000259" key="1">
    <source>
        <dbReference type="SMART" id="SM00966"/>
    </source>
</evidence>
<dbReference type="Pfam" id="PF04014">
    <property type="entry name" value="MazE_antitoxin"/>
    <property type="match status" value="1"/>
</dbReference>
<dbReference type="SMART" id="SM00966">
    <property type="entry name" value="SpoVT_AbrB"/>
    <property type="match status" value="1"/>
</dbReference>